<dbReference type="Proteomes" id="UP000824469">
    <property type="component" value="Unassembled WGS sequence"/>
</dbReference>
<keyword evidence="2" id="KW-1185">Reference proteome</keyword>
<name>A0AA38C9Z3_TAXCH</name>
<evidence type="ECO:0000313" key="1">
    <source>
        <dbReference type="EMBL" id="KAH9293107.1"/>
    </source>
</evidence>
<sequence>MSPVFSGGIRKTSVACCAKKSRSEKQKLEEMSALYSGSLSDKRKGKLLKSLSMDLSAVSAPTTFLRGGDRQITRRSSQATNSRGSCGCAKNTAGAGEEGVQGAQTAIENQQEEELLMAGHNTDDLFTYITRRKMLSCILHKQHLIVKKIKKVLYHKKDFIII</sequence>
<reference evidence="1 2" key="1">
    <citation type="journal article" date="2021" name="Nat. Plants">
        <title>The Taxus genome provides insights into paclitaxel biosynthesis.</title>
        <authorList>
            <person name="Xiong X."/>
            <person name="Gou J."/>
            <person name="Liao Q."/>
            <person name="Li Y."/>
            <person name="Zhou Q."/>
            <person name="Bi G."/>
            <person name="Li C."/>
            <person name="Du R."/>
            <person name="Wang X."/>
            <person name="Sun T."/>
            <person name="Guo L."/>
            <person name="Liang H."/>
            <person name="Lu P."/>
            <person name="Wu Y."/>
            <person name="Zhang Z."/>
            <person name="Ro D.K."/>
            <person name="Shang Y."/>
            <person name="Huang S."/>
            <person name="Yan J."/>
        </authorList>
    </citation>
    <scope>NUCLEOTIDE SEQUENCE [LARGE SCALE GENOMIC DNA]</scope>
    <source>
        <strain evidence="1">Ta-2019</strain>
    </source>
</reference>
<protein>
    <submittedName>
        <fullName evidence="1">Uncharacterized protein</fullName>
    </submittedName>
</protein>
<gene>
    <name evidence="1" type="ORF">KI387_041690</name>
</gene>
<dbReference type="AlphaFoldDB" id="A0AA38C9Z3"/>
<evidence type="ECO:0000313" key="2">
    <source>
        <dbReference type="Proteomes" id="UP000824469"/>
    </source>
</evidence>
<organism evidence="1 2">
    <name type="scientific">Taxus chinensis</name>
    <name type="common">Chinese yew</name>
    <name type="synonym">Taxus wallichiana var. chinensis</name>
    <dbReference type="NCBI Taxonomy" id="29808"/>
    <lineage>
        <taxon>Eukaryota</taxon>
        <taxon>Viridiplantae</taxon>
        <taxon>Streptophyta</taxon>
        <taxon>Embryophyta</taxon>
        <taxon>Tracheophyta</taxon>
        <taxon>Spermatophyta</taxon>
        <taxon>Pinopsida</taxon>
        <taxon>Pinidae</taxon>
        <taxon>Conifers II</taxon>
        <taxon>Cupressales</taxon>
        <taxon>Taxaceae</taxon>
        <taxon>Taxus</taxon>
    </lineage>
</organism>
<accession>A0AA38C9Z3</accession>
<comment type="caution">
    <text evidence="1">The sequence shown here is derived from an EMBL/GenBank/DDBJ whole genome shotgun (WGS) entry which is preliminary data.</text>
</comment>
<dbReference type="EMBL" id="JAHRHJ020001688">
    <property type="protein sequence ID" value="KAH9293107.1"/>
    <property type="molecule type" value="Genomic_DNA"/>
</dbReference>
<proteinExistence type="predicted"/>